<keyword evidence="4" id="KW-1185">Reference proteome</keyword>
<sequence length="444" mass="47423">MRTNVHGFAGGVTSALALTLAPPALAETPAGTEFSAETFELASSGAAEEADSIVEGPVLSQDAGTPAPPPQALPAPPPPKPVDLRIVASQFVDVPVAGDARNLARYAGRIDGYLEVRGSYYGGSDNLKIKIRPEYTWGETSNGEIGLIPGNTALFRPEGAGDFDLSASIEYKWKDGTTLEAGKINVLDISGKLPIVASDGHFGFQNLGLALPPTAVVPNTLTGVALQVPKGKMIYRLWVFDPDSQYQRTGFETKFESGVGFLASAAVRTTINKLPGVVNFAVVGSTRDSFAVDILPRALTPPPQPFGTFGNESGELAIQLSAYQFLKMYPEARGKGWGVLARFQASTGDPTFLDYSGYFGISGNPRFRPQDRFGLAYFQYSLTDELVDDIAFRLGIEDEKGVEAFYTYEFAKGFGLTANVQVVDSAIAFRDTGVTVGARLTTQF</sequence>
<evidence type="ECO:0000256" key="1">
    <source>
        <dbReference type="RuleBase" id="RU363072"/>
    </source>
</evidence>
<dbReference type="AlphaFoldDB" id="A0A9X1F3Q5"/>
<accession>A0A9X1F3Q5</accession>
<protein>
    <submittedName>
        <fullName evidence="3">Carbohydrate porin</fullName>
    </submittedName>
</protein>
<reference evidence="3" key="1">
    <citation type="submission" date="2021-04" db="EMBL/GenBank/DDBJ databases">
        <authorList>
            <person name="Pira H."/>
            <person name="Risdian C."/>
            <person name="Wink J."/>
        </authorList>
    </citation>
    <scope>NUCLEOTIDE SEQUENCE</scope>
    <source>
        <strain evidence="3">WH158</strain>
    </source>
</reference>
<gene>
    <name evidence="3" type="ORF">KCG46_04075</name>
</gene>
<dbReference type="InterPro" id="IPR007049">
    <property type="entry name" value="Carb-sel_porin_OprB"/>
</dbReference>
<feature type="region of interest" description="Disordered" evidence="2">
    <location>
        <begin position="58"/>
        <end position="80"/>
    </location>
</feature>
<evidence type="ECO:0000313" key="3">
    <source>
        <dbReference type="EMBL" id="MBV7258753.1"/>
    </source>
</evidence>
<proteinExistence type="inferred from homology"/>
<evidence type="ECO:0000256" key="2">
    <source>
        <dbReference type="SAM" id="MobiDB-lite"/>
    </source>
</evidence>
<keyword evidence="1" id="KW-0732">Signal</keyword>
<dbReference type="EMBL" id="JAGSPC010000001">
    <property type="protein sequence ID" value="MBV7258753.1"/>
    <property type="molecule type" value="Genomic_DNA"/>
</dbReference>
<dbReference type="GO" id="GO:0016020">
    <property type="term" value="C:membrane"/>
    <property type="evidence" value="ECO:0007669"/>
    <property type="project" value="InterPro"/>
</dbReference>
<feature type="signal peptide" evidence="1">
    <location>
        <begin position="1"/>
        <end position="26"/>
    </location>
</feature>
<comment type="similarity">
    <text evidence="1">Belongs to the OprB family.</text>
</comment>
<dbReference type="GO" id="GO:0008643">
    <property type="term" value="P:carbohydrate transport"/>
    <property type="evidence" value="ECO:0007669"/>
    <property type="project" value="InterPro"/>
</dbReference>
<feature type="compositionally biased region" description="Pro residues" evidence="2">
    <location>
        <begin position="66"/>
        <end position="80"/>
    </location>
</feature>
<dbReference type="Proteomes" id="UP001138681">
    <property type="component" value="Unassembled WGS sequence"/>
</dbReference>
<feature type="chain" id="PRO_5041019087" evidence="1">
    <location>
        <begin position="27"/>
        <end position="444"/>
    </location>
</feature>
<evidence type="ECO:0000313" key="4">
    <source>
        <dbReference type="Proteomes" id="UP001138681"/>
    </source>
</evidence>
<dbReference type="Pfam" id="PF04966">
    <property type="entry name" value="OprB"/>
    <property type="match status" value="1"/>
</dbReference>
<name>A0A9X1F3Q5_9SPHN</name>
<dbReference type="GO" id="GO:0015288">
    <property type="term" value="F:porin activity"/>
    <property type="evidence" value="ECO:0007669"/>
    <property type="project" value="InterPro"/>
</dbReference>
<comment type="caution">
    <text evidence="3">The sequence shown here is derived from an EMBL/GenBank/DDBJ whole genome shotgun (WGS) entry which is preliminary data.</text>
</comment>
<organism evidence="3 4">
    <name type="scientific">Erythrobacter crassostreae</name>
    <dbReference type="NCBI Taxonomy" id="2828328"/>
    <lineage>
        <taxon>Bacteria</taxon>
        <taxon>Pseudomonadati</taxon>
        <taxon>Pseudomonadota</taxon>
        <taxon>Alphaproteobacteria</taxon>
        <taxon>Sphingomonadales</taxon>
        <taxon>Erythrobacteraceae</taxon>
        <taxon>Erythrobacter/Porphyrobacter group</taxon>
        <taxon>Erythrobacter</taxon>
    </lineage>
</organism>